<organism evidence="4 5">
    <name type="scientific">Chilo suppressalis</name>
    <name type="common">Asiatic rice borer moth</name>
    <dbReference type="NCBI Taxonomy" id="168631"/>
    <lineage>
        <taxon>Eukaryota</taxon>
        <taxon>Metazoa</taxon>
        <taxon>Ecdysozoa</taxon>
        <taxon>Arthropoda</taxon>
        <taxon>Hexapoda</taxon>
        <taxon>Insecta</taxon>
        <taxon>Pterygota</taxon>
        <taxon>Neoptera</taxon>
        <taxon>Endopterygota</taxon>
        <taxon>Lepidoptera</taxon>
        <taxon>Glossata</taxon>
        <taxon>Ditrysia</taxon>
        <taxon>Pyraloidea</taxon>
        <taxon>Crambidae</taxon>
        <taxon>Crambinae</taxon>
        <taxon>Chilo</taxon>
    </lineage>
</organism>
<sequence length="594" mass="67398">MPPKVKEAVPKKPPPPVIRPPISESSLVHVPDDAVEGYQERLEKGIEWTLIEKAAKHHNELSSRPGIRTRTFAVALQNKINQSILSGFLNQESDITLEQQWELLPITLWDNEKFANEEAKICFENRNNITNDLIKLIKKAVKSGDSEVLKRELKLISILRVNDAQMTEIDESLLEYKNVVSLSLCGNFLSNLNGQLIPTGVKTLELQFNRMSNLEAFVEYLPTELLYLGLARNLLTNEFIEPLARLPYQITVLDLSDNDIYHLVPLLNTLAMLPNLQALLLVGNPCAVCHGYARTTLMRLPLLKWLDSRQIMATDRSEEPFEPHPDDLRAAFFTFTVFRIMSAPQPPKPEKGAVTTFHVELELPLLDATRRKFLLFRNHESLVEMLPPPEDGDWDDVKMPSAILNSKIVLDPEQSSHESDIYKNLTTKNSREILHYTIFETNKVQWNKVINFQEPAVKIFCPDLTALRDTFRTVITLRLIYSVTVTGKQGKPDKKSSHSMKPSSEHRVTLATIKCALRQPDWSQPSQHFHWDDSLGTNDAIHWGDGDLSVLQYSQAPVKVTKGKQDTDVGPSSRQLPPDNLTCHFGFGIETLRA</sequence>
<feature type="compositionally biased region" description="Basic and acidic residues" evidence="3">
    <location>
        <begin position="1"/>
        <end position="10"/>
    </location>
</feature>
<evidence type="ECO:0000256" key="3">
    <source>
        <dbReference type="SAM" id="MobiDB-lite"/>
    </source>
</evidence>
<dbReference type="EMBL" id="OU963896">
    <property type="protein sequence ID" value="CAH0404662.1"/>
    <property type="molecule type" value="Genomic_DNA"/>
</dbReference>
<keyword evidence="2" id="KW-0677">Repeat</keyword>
<proteinExistence type="predicted"/>
<gene>
    <name evidence="4" type="ORF">CHILSU_LOCUS8008</name>
</gene>
<dbReference type="Proteomes" id="UP001153292">
    <property type="component" value="Chromosome 3"/>
</dbReference>
<feature type="region of interest" description="Disordered" evidence="3">
    <location>
        <begin position="1"/>
        <end position="24"/>
    </location>
</feature>
<evidence type="ECO:0000313" key="5">
    <source>
        <dbReference type="Proteomes" id="UP001153292"/>
    </source>
</evidence>
<dbReference type="Gene3D" id="3.80.10.10">
    <property type="entry name" value="Ribonuclease Inhibitor"/>
    <property type="match status" value="1"/>
</dbReference>
<dbReference type="InterPro" id="IPR032675">
    <property type="entry name" value="LRR_dom_sf"/>
</dbReference>
<dbReference type="PANTHER" id="PTHR15454">
    <property type="entry name" value="NISCHARIN RELATED"/>
    <property type="match status" value="1"/>
</dbReference>
<keyword evidence="5" id="KW-1185">Reference proteome</keyword>
<evidence type="ECO:0000256" key="2">
    <source>
        <dbReference type="ARBA" id="ARBA00022737"/>
    </source>
</evidence>
<evidence type="ECO:0000256" key="1">
    <source>
        <dbReference type="ARBA" id="ARBA00022614"/>
    </source>
</evidence>
<dbReference type="SUPFAM" id="SSF52058">
    <property type="entry name" value="L domain-like"/>
    <property type="match status" value="1"/>
</dbReference>
<accession>A0ABN8B767</accession>
<name>A0ABN8B767_CHISP</name>
<reference evidence="4" key="1">
    <citation type="submission" date="2021-12" db="EMBL/GenBank/DDBJ databases">
        <authorList>
            <person name="King R."/>
        </authorList>
    </citation>
    <scope>NUCLEOTIDE SEQUENCE</scope>
</reference>
<dbReference type="PANTHER" id="PTHR15454:SF19">
    <property type="entry name" value="LEUCINE-RICH REPEAT-CONTAINING PROTEIN 51"/>
    <property type="match status" value="1"/>
</dbReference>
<evidence type="ECO:0008006" key="6">
    <source>
        <dbReference type="Google" id="ProtNLM"/>
    </source>
</evidence>
<keyword evidence="1" id="KW-0433">Leucine-rich repeat</keyword>
<protein>
    <recommendedName>
        <fullName evidence="6">Leucine-rich repeat-containing protein 43</fullName>
    </recommendedName>
</protein>
<evidence type="ECO:0000313" key="4">
    <source>
        <dbReference type="EMBL" id="CAH0404662.1"/>
    </source>
</evidence>